<keyword evidence="4" id="KW-1185">Reference proteome</keyword>
<accession>A0A172TP61</accession>
<evidence type="ECO:0000313" key="4">
    <source>
        <dbReference type="Proteomes" id="UP000076927"/>
    </source>
</evidence>
<evidence type="ECO:0000256" key="1">
    <source>
        <dbReference type="ARBA" id="ARBA00022723"/>
    </source>
</evidence>
<dbReference type="SUPFAM" id="SSF54593">
    <property type="entry name" value="Glyoxalase/Bleomycin resistance protein/Dihydroxybiphenyl dioxygenase"/>
    <property type="match status" value="1"/>
</dbReference>
<keyword evidence="1" id="KW-0479">Metal-binding</keyword>
<dbReference type="InterPro" id="IPR029068">
    <property type="entry name" value="Glyas_Bleomycin-R_OHBP_Dase"/>
</dbReference>
<dbReference type="KEGG" id="pswu:SY83_10185"/>
<reference evidence="3 4" key="1">
    <citation type="submission" date="2015-01" db="EMBL/GenBank/DDBJ databases">
        <title>Paenibacillus swuensis/DY6/whole genome sequencing.</title>
        <authorList>
            <person name="Kim M.K."/>
            <person name="Srinivasan S."/>
            <person name="Lee J.-J."/>
        </authorList>
    </citation>
    <scope>NUCLEOTIDE SEQUENCE [LARGE SCALE GENOMIC DNA]</scope>
    <source>
        <strain evidence="3 4">DY6</strain>
    </source>
</reference>
<dbReference type="InterPro" id="IPR018146">
    <property type="entry name" value="Glyoxalase_1_CS"/>
</dbReference>
<dbReference type="PROSITE" id="PS00934">
    <property type="entry name" value="GLYOXALASE_I_1"/>
    <property type="match status" value="1"/>
</dbReference>
<gene>
    <name evidence="3" type="ORF">SY83_10185</name>
</gene>
<name>A0A172TP61_9BACL</name>
<dbReference type="GO" id="GO:0046872">
    <property type="term" value="F:metal ion binding"/>
    <property type="evidence" value="ECO:0007669"/>
    <property type="project" value="UniProtKB-KW"/>
</dbReference>
<dbReference type="InterPro" id="IPR037523">
    <property type="entry name" value="VOC_core"/>
</dbReference>
<protein>
    <recommendedName>
        <fullName evidence="2">VOC domain-containing protein</fullName>
    </recommendedName>
</protein>
<dbReference type="InterPro" id="IPR004360">
    <property type="entry name" value="Glyas_Fos-R_dOase_dom"/>
</dbReference>
<dbReference type="Pfam" id="PF00903">
    <property type="entry name" value="Glyoxalase"/>
    <property type="match status" value="1"/>
</dbReference>
<evidence type="ECO:0000313" key="3">
    <source>
        <dbReference type="EMBL" id="ANE48841.1"/>
    </source>
</evidence>
<sequence>MTNQILIQGIGQVSVPVRNLEASLGFYRDVLGLPVLMAQHNMAILDCGGIHLLLSLPENEEHEGAGSTLYFNVSDIQASFEGLRSQDVSVVGAPHKVGDLGSVEVWLAFFKDPDGNLQALRGEVVKG</sequence>
<organism evidence="3 4">
    <name type="scientific">Paenibacillus swuensis</name>
    <dbReference type="NCBI Taxonomy" id="1178515"/>
    <lineage>
        <taxon>Bacteria</taxon>
        <taxon>Bacillati</taxon>
        <taxon>Bacillota</taxon>
        <taxon>Bacilli</taxon>
        <taxon>Bacillales</taxon>
        <taxon>Paenibacillaceae</taxon>
        <taxon>Paenibacillus</taxon>
    </lineage>
</organism>
<dbReference type="EMBL" id="CP011388">
    <property type="protein sequence ID" value="ANE48841.1"/>
    <property type="molecule type" value="Genomic_DNA"/>
</dbReference>
<dbReference type="Gene3D" id="3.10.180.10">
    <property type="entry name" value="2,3-Dihydroxybiphenyl 1,2-Dioxygenase, domain 1"/>
    <property type="match status" value="1"/>
</dbReference>
<feature type="domain" description="VOC" evidence="2">
    <location>
        <begin position="9"/>
        <end position="123"/>
    </location>
</feature>
<dbReference type="PATRIC" id="fig|1178515.4.peg.2041"/>
<dbReference type="PROSITE" id="PS51819">
    <property type="entry name" value="VOC"/>
    <property type="match status" value="1"/>
</dbReference>
<dbReference type="AlphaFoldDB" id="A0A172TP61"/>
<dbReference type="STRING" id="1178515.SY83_10185"/>
<proteinExistence type="predicted"/>
<dbReference type="GO" id="GO:0004462">
    <property type="term" value="F:lactoylglutathione lyase activity"/>
    <property type="evidence" value="ECO:0007669"/>
    <property type="project" value="InterPro"/>
</dbReference>
<dbReference type="Proteomes" id="UP000076927">
    <property type="component" value="Chromosome"/>
</dbReference>
<evidence type="ECO:0000259" key="2">
    <source>
        <dbReference type="PROSITE" id="PS51819"/>
    </source>
</evidence>